<keyword evidence="6" id="KW-0443">Lipid metabolism</keyword>
<evidence type="ECO:0000259" key="8">
    <source>
        <dbReference type="Pfam" id="PF08541"/>
    </source>
</evidence>
<keyword evidence="7" id="KW-0275">Fatty acid biosynthesis</keyword>
<evidence type="ECO:0000256" key="2">
    <source>
        <dbReference type="ARBA" id="ARBA00008642"/>
    </source>
</evidence>
<gene>
    <name evidence="10" type="primary">fabH</name>
    <name evidence="10" type="ORF">NOCA2190062</name>
</gene>
<dbReference type="AlphaFoldDB" id="A0A2P2BXX1"/>
<evidence type="ECO:0000256" key="1">
    <source>
        <dbReference type="ARBA" id="ARBA00005189"/>
    </source>
</evidence>
<proteinExistence type="inferred from homology"/>
<feature type="domain" description="Beta-ketoacyl-[acyl-carrier-protein] synthase III N-terminal" evidence="9">
    <location>
        <begin position="113"/>
        <end position="190"/>
    </location>
</feature>
<comment type="similarity">
    <text evidence="2">Belongs to the thiolase-like superfamily. FabH family.</text>
</comment>
<keyword evidence="10" id="KW-0012">Acyltransferase</keyword>
<evidence type="ECO:0000259" key="9">
    <source>
        <dbReference type="Pfam" id="PF08545"/>
    </source>
</evidence>
<dbReference type="GO" id="GO:0006633">
    <property type="term" value="P:fatty acid biosynthetic process"/>
    <property type="evidence" value="ECO:0007669"/>
    <property type="project" value="UniProtKB-KW"/>
</dbReference>
<dbReference type="EC" id="2.3.1.180" evidence="10"/>
<dbReference type="CDD" id="cd00830">
    <property type="entry name" value="KAS_III"/>
    <property type="match status" value="1"/>
</dbReference>
<dbReference type="EMBL" id="CZKA01000011">
    <property type="protein sequence ID" value="CUR54605.1"/>
    <property type="molecule type" value="Genomic_DNA"/>
</dbReference>
<evidence type="ECO:0000256" key="4">
    <source>
        <dbReference type="ARBA" id="ARBA00022679"/>
    </source>
</evidence>
<dbReference type="HAMAP" id="MF_01815">
    <property type="entry name" value="FabH"/>
    <property type="match status" value="1"/>
</dbReference>
<dbReference type="GO" id="GO:0004315">
    <property type="term" value="F:3-oxoacyl-[acyl-carrier-protein] synthase activity"/>
    <property type="evidence" value="ECO:0007669"/>
    <property type="project" value="InterPro"/>
</dbReference>
<evidence type="ECO:0000256" key="5">
    <source>
        <dbReference type="ARBA" id="ARBA00022832"/>
    </source>
</evidence>
<evidence type="ECO:0000256" key="6">
    <source>
        <dbReference type="ARBA" id="ARBA00023098"/>
    </source>
</evidence>
<dbReference type="InterPro" id="IPR016039">
    <property type="entry name" value="Thiolase-like"/>
</dbReference>
<dbReference type="Gene3D" id="3.40.47.10">
    <property type="match status" value="2"/>
</dbReference>
<evidence type="ECO:0000313" key="10">
    <source>
        <dbReference type="EMBL" id="CUR54605.1"/>
    </source>
</evidence>
<dbReference type="GO" id="GO:0033818">
    <property type="term" value="F:beta-ketoacyl-acyl-carrier-protein synthase III activity"/>
    <property type="evidence" value="ECO:0007669"/>
    <property type="project" value="UniProtKB-EC"/>
</dbReference>
<dbReference type="InterPro" id="IPR013751">
    <property type="entry name" value="ACP_syn_III_N"/>
</dbReference>
<reference evidence="10" key="1">
    <citation type="submission" date="2015-08" db="EMBL/GenBank/DDBJ databases">
        <authorList>
            <person name="Babu N.S."/>
            <person name="Beckwith C.J."/>
            <person name="Beseler K.G."/>
            <person name="Brison A."/>
            <person name="Carone J.V."/>
            <person name="Caskin T.P."/>
            <person name="Diamond M."/>
            <person name="Durham M.E."/>
            <person name="Foxe J.M."/>
            <person name="Go M."/>
            <person name="Henderson B.A."/>
            <person name="Jones I.B."/>
            <person name="McGettigan J.A."/>
            <person name="Micheletti S.J."/>
            <person name="Nasrallah M.E."/>
            <person name="Ortiz D."/>
            <person name="Piller C.R."/>
            <person name="Privatt S.R."/>
            <person name="Schneider S.L."/>
            <person name="Sharp S."/>
            <person name="Smith T.C."/>
            <person name="Stanton J.D."/>
            <person name="Ullery H.E."/>
            <person name="Wilson R.J."/>
            <person name="Serrano M.G."/>
            <person name="Buck G."/>
            <person name="Lee V."/>
            <person name="Wang Y."/>
            <person name="Carvalho R."/>
            <person name="Voegtly L."/>
            <person name="Shi R."/>
            <person name="Duckworth R."/>
            <person name="Johnson A."/>
            <person name="Loviza R."/>
            <person name="Walstead R."/>
            <person name="Shah Z."/>
            <person name="Kiflezghi M."/>
            <person name="Wade K."/>
            <person name="Ball S.L."/>
            <person name="Bradley K.W."/>
            <person name="Asai D.J."/>
            <person name="Bowman C.A."/>
            <person name="Russell D.A."/>
            <person name="Pope W.H."/>
            <person name="Jacobs-Sera D."/>
            <person name="Hendrix R.W."/>
            <person name="Hatfull G.F."/>
        </authorList>
    </citation>
    <scope>NUCLEOTIDE SEQUENCE</scope>
</reference>
<feature type="domain" description="Beta-ketoacyl-[acyl-carrier-protein] synthase III C-terminal" evidence="8">
    <location>
        <begin position="239"/>
        <end position="328"/>
    </location>
</feature>
<dbReference type="Pfam" id="PF08541">
    <property type="entry name" value="ACP_syn_III_C"/>
    <property type="match status" value="1"/>
</dbReference>
<dbReference type="PANTHER" id="PTHR43091:SF1">
    <property type="entry name" value="BETA-KETOACYL-[ACYL-CARRIER-PROTEIN] SYNTHASE III, CHLOROPLASTIC"/>
    <property type="match status" value="1"/>
</dbReference>
<dbReference type="InterPro" id="IPR004655">
    <property type="entry name" value="FabH"/>
</dbReference>
<protein>
    <submittedName>
        <fullName evidence="10">3-oxoacyl-(Acyl-carrier-protein) synthase 3 protein 1</fullName>
        <ecNumber evidence="10">2.3.1.180</ecNumber>
    </submittedName>
</protein>
<keyword evidence="3" id="KW-0444">Lipid biosynthesis</keyword>
<dbReference type="InterPro" id="IPR013747">
    <property type="entry name" value="ACP_syn_III_C"/>
</dbReference>
<keyword evidence="5" id="KW-0276">Fatty acid metabolism</keyword>
<dbReference type="NCBIfam" id="TIGR00747">
    <property type="entry name" value="fabH"/>
    <property type="match status" value="1"/>
</dbReference>
<dbReference type="PANTHER" id="PTHR43091">
    <property type="entry name" value="3-OXOACYL-[ACYL-CARRIER-PROTEIN] SYNTHASE"/>
    <property type="match status" value="1"/>
</dbReference>
<keyword evidence="4 10" id="KW-0808">Transferase</keyword>
<comment type="pathway">
    <text evidence="1">Lipid metabolism.</text>
</comment>
<evidence type="ECO:0000256" key="7">
    <source>
        <dbReference type="ARBA" id="ARBA00023160"/>
    </source>
</evidence>
<name>A0A2P2BXX1_9ZZZZ</name>
<evidence type="ECO:0000256" key="3">
    <source>
        <dbReference type="ARBA" id="ARBA00022516"/>
    </source>
</evidence>
<dbReference type="Pfam" id="PF08545">
    <property type="entry name" value="ACP_syn_III"/>
    <property type="match status" value="1"/>
</dbReference>
<accession>A0A2P2BXX1</accession>
<sequence length="330" mass="34918">MLTITGATHAALLGIGTYRASIVVPNNDLVDAIESSDEWIQQRSGIKERRWATPEETIQLMSVEASKQALENAGVDPKQIDCVIVATISHLLQTPAIATAVAHELGTDKAAAFDISAACAGFCHAVAIGSDMVRSGTAGHVLVIGVERLSDITDFEDRGTAFIFSDGAGAVVIGPSDTEGIGPVVWGSDGEQFDLIRQKEDWRDVIASDSPEMPNLVMQGAAVFRWASYEMAKIAHQALDKAGVSVDDLDVFVPHQANMRIIDAMARTMKMPARVKVARDIAQQGNSSAASIPLALHRMILEGDAKSGDTALLIAFGAGLAYAAQVVTVP</sequence>
<dbReference type="NCBIfam" id="NF006829">
    <property type="entry name" value="PRK09352.1"/>
    <property type="match status" value="1"/>
</dbReference>
<organism evidence="10">
    <name type="scientific">metagenome</name>
    <dbReference type="NCBI Taxonomy" id="256318"/>
    <lineage>
        <taxon>unclassified sequences</taxon>
        <taxon>metagenomes</taxon>
    </lineage>
</organism>
<dbReference type="SUPFAM" id="SSF53901">
    <property type="entry name" value="Thiolase-like"/>
    <property type="match status" value="1"/>
</dbReference>